<evidence type="ECO:0000313" key="3">
    <source>
        <dbReference type="EMBL" id="TNY18903.1"/>
    </source>
</evidence>
<dbReference type="GO" id="GO:0051015">
    <property type="term" value="F:actin filament binding"/>
    <property type="evidence" value="ECO:0007669"/>
    <property type="project" value="TreeGrafter"/>
</dbReference>
<keyword evidence="1" id="KW-0175">Coiled coil</keyword>
<feature type="compositionally biased region" description="Pro residues" evidence="2">
    <location>
        <begin position="47"/>
        <end position="62"/>
    </location>
</feature>
<evidence type="ECO:0000256" key="1">
    <source>
        <dbReference type="SAM" id="Coils"/>
    </source>
</evidence>
<dbReference type="Proteomes" id="UP000311382">
    <property type="component" value="Unassembled WGS sequence"/>
</dbReference>
<feature type="region of interest" description="Disordered" evidence="2">
    <location>
        <begin position="1"/>
        <end position="150"/>
    </location>
</feature>
<dbReference type="STRING" id="5288.A0A5C5FQ23"/>
<organism evidence="3 4">
    <name type="scientific">Rhodotorula diobovata</name>
    <dbReference type="NCBI Taxonomy" id="5288"/>
    <lineage>
        <taxon>Eukaryota</taxon>
        <taxon>Fungi</taxon>
        <taxon>Dikarya</taxon>
        <taxon>Basidiomycota</taxon>
        <taxon>Pucciniomycotina</taxon>
        <taxon>Microbotryomycetes</taxon>
        <taxon>Sporidiobolales</taxon>
        <taxon>Sporidiobolaceae</taxon>
        <taxon>Rhodotorula</taxon>
    </lineage>
</organism>
<reference evidence="3 4" key="1">
    <citation type="submission" date="2019-03" db="EMBL/GenBank/DDBJ databases">
        <title>Rhodosporidium diobovatum UCD-FST 08-225 genome sequencing, assembly, and annotation.</title>
        <authorList>
            <person name="Fakankun I.U."/>
            <person name="Fristensky B."/>
            <person name="Levin D.B."/>
        </authorList>
    </citation>
    <scope>NUCLEOTIDE SEQUENCE [LARGE SCALE GENOMIC DNA]</scope>
    <source>
        <strain evidence="3 4">UCD-FST 08-225</strain>
    </source>
</reference>
<gene>
    <name evidence="3" type="ORF">DMC30DRAFT_409418</name>
</gene>
<accession>A0A5C5FQ23</accession>
<dbReference type="InterPro" id="IPR015505">
    <property type="entry name" value="Coronin"/>
</dbReference>
<keyword evidence="4" id="KW-1185">Reference proteome</keyword>
<evidence type="ECO:0008006" key="5">
    <source>
        <dbReference type="Google" id="ProtNLM"/>
    </source>
</evidence>
<feature type="compositionally biased region" description="Low complexity" evidence="2">
    <location>
        <begin position="111"/>
        <end position="139"/>
    </location>
</feature>
<evidence type="ECO:0000313" key="4">
    <source>
        <dbReference type="Proteomes" id="UP000311382"/>
    </source>
</evidence>
<dbReference type="EMBL" id="SOZI01000117">
    <property type="protein sequence ID" value="TNY18903.1"/>
    <property type="molecule type" value="Genomic_DNA"/>
</dbReference>
<feature type="compositionally biased region" description="Low complexity" evidence="2">
    <location>
        <begin position="63"/>
        <end position="73"/>
    </location>
</feature>
<comment type="caution">
    <text evidence="3">The sequence shown here is derived from an EMBL/GenBank/DDBJ whole genome shotgun (WGS) entry which is preliminary data.</text>
</comment>
<feature type="non-terminal residue" evidence="3">
    <location>
        <position position="1"/>
    </location>
</feature>
<dbReference type="PANTHER" id="PTHR10856">
    <property type="entry name" value="CORONIN"/>
    <property type="match status" value="1"/>
</dbReference>
<dbReference type="GO" id="GO:0007015">
    <property type="term" value="P:actin filament organization"/>
    <property type="evidence" value="ECO:0007669"/>
    <property type="project" value="TreeGrafter"/>
</dbReference>
<evidence type="ECO:0000256" key="2">
    <source>
        <dbReference type="SAM" id="MobiDB-lite"/>
    </source>
</evidence>
<name>A0A5C5FQ23_9BASI</name>
<dbReference type="AlphaFoldDB" id="A0A5C5FQ23"/>
<dbReference type="Pfam" id="PF16300">
    <property type="entry name" value="WD40_4"/>
    <property type="match status" value="1"/>
</dbReference>
<feature type="coiled-coil region" evidence="1">
    <location>
        <begin position="154"/>
        <end position="181"/>
    </location>
</feature>
<sequence>SESFQADLFPPAPSAEPALSASDWLSGKTAPPNLLDMETRQHAAQTAPPPRQYTPAPAPAPAAQPKQAAAATPTPTPPRAASPAPAPAPAPAAAAPTPPRAASPPAPAPVDPARAADALNSVGTVSNANAGGATTNGGSPESAGAGEDELRGEVRALRAALADKDAVIRELELKLERVKAAVA</sequence>
<protein>
    <recommendedName>
        <fullName evidence="5">Coronin</fullName>
    </recommendedName>
</protein>
<dbReference type="PANTHER" id="PTHR10856:SF0">
    <property type="entry name" value="CORONIN"/>
    <property type="match status" value="1"/>
</dbReference>
<feature type="compositionally biased region" description="Pro residues" evidence="2">
    <location>
        <begin position="74"/>
        <end position="110"/>
    </location>
</feature>
<proteinExistence type="predicted"/>